<dbReference type="STRING" id="1051891.A0A0C3PTY5"/>
<dbReference type="PANTHER" id="PTHR46919">
    <property type="entry name" value="ZINC FINGER, C3HC4 TYPE (RING FINGER) FAMILY PROTEIN"/>
    <property type="match status" value="1"/>
</dbReference>
<feature type="transmembrane region" description="Helical" evidence="1">
    <location>
        <begin position="30"/>
        <end position="53"/>
    </location>
</feature>
<reference evidence="2 3" key="1">
    <citation type="submission" date="2014-04" db="EMBL/GenBank/DDBJ databases">
        <authorList>
            <consortium name="DOE Joint Genome Institute"/>
            <person name="Kuo A."/>
            <person name="Girlanda M."/>
            <person name="Perotto S."/>
            <person name="Kohler A."/>
            <person name="Nagy L.G."/>
            <person name="Floudas D."/>
            <person name="Copeland A."/>
            <person name="Barry K.W."/>
            <person name="Cichocki N."/>
            <person name="Veneault-Fourrey C."/>
            <person name="LaButti K."/>
            <person name="Lindquist E.A."/>
            <person name="Lipzen A."/>
            <person name="Lundell T."/>
            <person name="Morin E."/>
            <person name="Murat C."/>
            <person name="Sun H."/>
            <person name="Tunlid A."/>
            <person name="Henrissat B."/>
            <person name="Grigoriev I.V."/>
            <person name="Hibbett D.S."/>
            <person name="Martin F."/>
            <person name="Nordberg H.P."/>
            <person name="Cantor M.N."/>
            <person name="Hua S.X."/>
        </authorList>
    </citation>
    <scope>NUCLEOTIDE SEQUENCE [LARGE SCALE GENOMIC DNA]</scope>
    <source>
        <strain evidence="2 3">MUT 4182</strain>
    </source>
</reference>
<proteinExistence type="predicted"/>
<reference evidence="3" key="2">
    <citation type="submission" date="2015-01" db="EMBL/GenBank/DDBJ databases">
        <title>Evolutionary Origins and Diversification of the Mycorrhizal Mutualists.</title>
        <authorList>
            <consortium name="DOE Joint Genome Institute"/>
            <consortium name="Mycorrhizal Genomics Consortium"/>
            <person name="Kohler A."/>
            <person name="Kuo A."/>
            <person name="Nagy L.G."/>
            <person name="Floudas D."/>
            <person name="Copeland A."/>
            <person name="Barry K.W."/>
            <person name="Cichocki N."/>
            <person name="Veneault-Fourrey C."/>
            <person name="LaButti K."/>
            <person name="Lindquist E.A."/>
            <person name="Lipzen A."/>
            <person name="Lundell T."/>
            <person name="Morin E."/>
            <person name="Murat C."/>
            <person name="Riley R."/>
            <person name="Ohm R."/>
            <person name="Sun H."/>
            <person name="Tunlid A."/>
            <person name="Henrissat B."/>
            <person name="Grigoriev I.V."/>
            <person name="Hibbett D.S."/>
            <person name="Martin F."/>
        </authorList>
    </citation>
    <scope>NUCLEOTIDE SEQUENCE [LARGE SCALE GENOMIC DNA]</scope>
    <source>
        <strain evidence="3">MUT 4182</strain>
    </source>
</reference>
<dbReference type="EMBL" id="KN823301">
    <property type="protein sequence ID" value="KIO18255.1"/>
    <property type="molecule type" value="Genomic_DNA"/>
</dbReference>
<organism evidence="2 3">
    <name type="scientific">Tulasnella calospora MUT 4182</name>
    <dbReference type="NCBI Taxonomy" id="1051891"/>
    <lineage>
        <taxon>Eukaryota</taxon>
        <taxon>Fungi</taxon>
        <taxon>Dikarya</taxon>
        <taxon>Basidiomycota</taxon>
        <taxon>Agaricomycotina</taxon>
        <taxon>Agaricomycetes</taxon>
        <taxon>Cantharellales</taxon>
        <taxon>Tulasnellaceae</taxon>
        <taxon>Tulasnella</taxon>
    </lineage>
</organism>
<protein>
    <submittedName>
        <fullName evidence="2">Uncharacterized protein</fullName>
    </submittedName>
</protein>
<gene>
    <name evidence="2" type="ORF">M407DRAFT_84163</name>
</gene>
<evidence type="ECO:0000313" key="3">
    <source>
        <dbReference type="Proteomes" id="UP000054248"/>
    </source>
</evidence>
<keyword evidence="1" id="KW-1133">Transmembrane helix</keyword>
<dbReference type="AlphaFoldDB" id="A0A0C3PTY5"/>
<evidence type="ECO:0000256" key="1">
    <source>
        <dbReference type="SAM" id="Phobius"/>
    </source>
</evidence>
<keyword evidence="1" id="KW-0812">Transmembrane</keyword>
<dbReference type="OrthoDB" id="1262810at2759"/>
<keyword evidence="1" id="KW-0472">Membrane</keyword>
<feature type="non-terminal residue" evidence="2">
    <location>
        <position position="89"/>
    </location>
</feature>
<name>A0A0C3PTY5_9AGAM</name>
<evidence type="ECO:0000313" key="2">
    <source>
        <dbReference type="EMBL" id="KIO18255.1"/>
    </source>
</evidence>
<sequence length="89" mass="9879">MSTEKLLPHVALALPIPVDGATSIPNFHGRLFTLLPLPIITNFPVHINAVLALTSSRQNLRNYLDVEAGSHEELLVEWNRAIFSELVPK</sequence>
<dbReference type="HOGENOM" id="CLU_189583_0_0_1"/>
<dbReference type="Proteomes" id="UP000054248">
    <property type="component" value="Unassembled WGS sequence"/>
</dbReference>
<keyword evidence="3" id="KW-1185">Reference proteome</keyword>
<accession>A0A0C3PTY5</accession>
<dbReference type="PANTHER" id="PTHR46919:SF2">
    <property type="entry name" value="SACSIN"/>
    <property type="match status" value="1"/>
</dbReference>